<dbReference type="EMBL" id="CAKKNE010000001">
    <property type="protein sequence ID" value="CAH0363915.1"/>
    <property type="molecule type" value="Genomic_DNA"/>
</dbReference>
<dbReference type="Gene3D" id="3.30.40.10">
    <property type="entry name" value="Zinc/RING finger domain, C3HC4 (zinc finger)"/>
    <property type="match status" value="1"/>
</dbReference>
<dbReference type="InterPro" id="IPR051834">
    <property type="entry name" value="RING_finger_E3_ligase"/>
</dbReference>
<evidence type="ECO:0000256" key="2">
    <source>
        <dbReference type="ARBA" id="ARBA00022771"/>
    </source>
</evidence>
<dbReference type="SMART" id="SM00184">
    <property type="entry name" value="RING"/>
    <property type="match status" value="1"/>
</dbReference>
<proteinExistence type="predicted"/>
<dbReference type="GO" id="GO:0005634">
    <property type="term" value="C:nucleus"/>
    <property type="evidence" value="ECO:0007669"/>
    <property type="project" value="TreeGrafter"/>
</dbReference>
<evidence type="ECO:0000259" key="7">
    <source>
        <dbReference type="PROSITE" id="PS50089"/>
    </source>
</evidence>
<dbReference type="SUPFAM" id="SSF57850">
    <property type="entry name" value="RING/U-box"/>
    <property type="match status" value="1"/>
</dbReference>
<dbReference type="GO" id="GO:0008270">
    <property type="term" value="F:zinc ion binding"/>
    <property type="evidence" value="ECO:0007669"/>
    <property type="project" value="UniProtKB-KW"/>
</dbReference>
<keyword evidence="1" id="KW-0479">Metal-binding</keyword>
<feature type="compositionally biased region" description="Low complexity" evidence="6">
    <location>
        <begin position="1"/>
        <end position="16"/>
    </location>
</feature>
<accession>A0A8J2WD59</accession>
<name>A0A8J2WD59_9STRA</name>
<feature type="region of interest" description="Disordered" evidence="6">
    <location>
        <begin position="1"/>
        <end position="123"/>
    </location>
</feature>
<evidence type="ECO:0000256" key="5">
    <source>
        <dbReference type="SAM" id="Coils"/>
    </source>
</evidence>
<organism evidence="8 9">
    <name type="scientific">Pelagomonas calceolata</name>
    <dbReference type="NCBI Taxonomy" id="35677"/>
    <lineage>
        <taxon>Eukaryota</taxon>
        <taxon>Sar</taxon>
        <taxon>Stramenopiles</taxon>
        <taxon>Ochrophyta</taxon>
        <taxon>Pelagophyceae</taxon>
        <taxon>Pelagomonadales</taxon>
        <taxon>Pelagomonadaceae</taxon>
        <taxon>Pelagomonas</taxon>
    </lineage>
</organism>
<keyword evidence="3" id="KW-0862">Zinc</keyword>
<dbReference type="AlphaFoldDB" id="A0A8J2WD59"/>
<dbReference type="InterPro" id="IPR001841">
    <property type="entry name" value="Znf_RING"/>
</dbReference>
<dbReference type="PROSITE" id="PS50089">
    <property type="entry name" value="ZF_RING_2"/>
    <property type="match status" value="1"/>
</dbReference>
<keyword evidence="9" id="KW-1185">Reference proteome</keyword>
<dbReference type="GO" id="GO:0061630">
    <property type="term" value="F:ubiquitin protein ligase activity"/>
    <property type="evidence" value="ECO:0007669"/>
    <property type="project" value="TreeGrafter"/>
</dbReference>
<gene>
    <name evidence="8" type="ORF">PECAL_1P02560</name>
</gene>
<keyword evidence="5" id="KW-0175">Coiled coil</keyword>
<dbReference type="Proteomes" id="UP000789595">
    <property type="component" value="Unassembled WGS sequence"/>
</dbReference>
<dbReference type="GO" id="GO:0006511">
    <property type="term" value="P:ubiquitin-dependent protein catabolic process"/>
    <property type="evidence" value="ECO:0007669"/>
    <property type="project" value="TreeGrafter"/>
</dbReference>
<dbReference type="Pfam" id="PF13639">
    <property type="entry name" value="zf-RING_2"/>
    <property type="match status" value="1"/>
</dbReference>
<feature type="coiled-coil region" evidence="5">
    <location>
        <begin position="324"/>
        <end position="397"/>
    </location>
</feature>
<protein>
    <recommendedName>
        <fullName evidence="7">RING-type domain-containing protein</fullName>
    </recommendedName>
</protein>
<feature type="domain" description="RING-type" evidence="7">
    <location>
        <begin position="250"/>
        <end position="291"/>
    </location>
</feature>
<feature type="compositionally biased region" description="Low complexity" evidence="6">
    <location>
        <begin position="44"/>
        <end position="67"/>
    </location>
</feature>
<reference evidence="8" key="1">
    <citation type="submission" date="2021-11" db="EMBL/GenBank/DDBJ databases">
        <authorList>
            <consortium name="Genoscope - CEA"/>
            <person name="William W."/>
        </authorList>
    </citation>
    <scope>NUCLEOTIDE SEQUENCE</scope>
</reference>
<evidence type="ECO:0000313" key="8">
    <source>
        <dbReference type="EMBL" id="CAH0363915.1"/>
    </source>
</evidence>
<dbReference type="OrthoDB" id="21204at2759"/>
<sequence length="402" mass="43379">MVQAATLAPAAAPSPSRQKGQPAKRGALQRAAPPALEAPEEAAEAPAAAPAVEAPAGAAAADGLPPDDASDGESAESDALGETLSLPRAPTPVVDAGDPEDEDGGDYFYGDDDDDDASDADAPGSDAVLARELAEQFALEDLQEQRRELLGGLAMTLVARANSASRAVHSPRQLVRHRELLAQVSESMDLLHSLMPALEATGLVPAASMNVRPETHKGLLPQQVAELPRCRGADRPTVSKCAKHDDDEACAICLCEIAEDEEVIALPCRHSYHARCVGDWLQRSPTCPSCSLDVAKALDIELAPTAAEQRERANRHRILYFPTQEELEDEQEEFRRELDDSEDDEEALMREEEELLRAEEEELALRAEAQDDVDAMLHRAEDQMLQAERELEAEELAAAQLD</sequence>
<evidence type="ECO:0000313" key="9">
    <source>
        <dbReference type="Proteomes" id="UP000789595"/>
    </source>
</evidence>
<dbReference type="PANTHER" id="PTHR45931:SF3">
    <property type="entry name" value="RING ZINC FINGER-CONTAINING PROTEIN"/>
    <property type="match status" value="1"/>
</dbReference>
<comment type="caution">
    <text evidence="8">The sequence shown here is derived from an EMBL/GenBank/DDBJ whole genome shotgun (WGS) entry which is preliminary data.</text>
</comment>
<evidence type="ECO:0000256" key="1">
    <source>
        <dbReference type="ARBA" id="ARBA00022723"/>
    </source>
</evidence>
<dbReference type="InterPro" id="IPR013083">
    <property type="entry name" value="Znf_RING/FYVE/PHD"/>
</dbReference>
<evidence type="ECO:0000256" key="6">
    <source>
        <dbReference type="SAM" id="MobiDB-lite"/>
    </source>
</evidence>
<dbReference type="PANTHER" id="PTHR45931">
    <property type="entry name" value="SI:CH211-59O9.10"/>
    <property type="match status" value="1"/>
</dbReference>
<evidence type="ECO:0000256" key="4">
    <source>
        <dbReference type="PROSITE-ProRule" id="PRU00175"/>
    </source>
</evidence>
<keyword evidence="2 4" id="KW-0863">Zinc-finger</keyword>
<evidence type="ECO:0000256" key="3">
    <source>
        <dbReference type="ARBA" id="ARBA00022833"/>
    </source>
</evidence>
<feature type="compositionally biased region" description="Acidic residues" evidence="6">
    <location>
        <begin position="97"/>
        <end position="119"/>
    </location>
</feature>